<dbReference type="Proteomes" id="UP000634660">
    <property type="component" value="Unassembled WGS sequence"/>
</dbReference>
<organism evidence="1 2">
    <name type="scientific">Streptomyces subrutilus</name>
    <dbReference type="NCBI Taxonomy" id="36818"/>
    <lineage>
        <taxon>Bacteria</taxon>
        <taxon>Bacillati</taxon>
        <taxon>Actinomycetota</taxon>
        <taxon>Actinomycetes</taxon>
        <taxon>Kitasatosporales</taxon>
        <taxon>Streptomycetaceae</taxon>
        <taxon>Streptomyces</taxon>
    </lineage>
</organism>
<evidence type="ECO:0000313" key="1">
    <source>
        <dbReference type="EMBL" id="GGZ89799.1"/>
    </source>
</evidence>
<dbReference type="EMBL" id="BMVX01000028">
    <property type="protein sequence ID" value="GGZ89799.1"/>
    <property type="molecule type" value="Genomic_DNA"/>
</dbReference>
<reference evidence="1" key="2">
    <citation type="submission" date="2020-09" db="EMBL/GenBank/DDBJ databases">
        <authorList>
            <person name="Sun Q."/>
            <person name="Ohkuma M."/>
        </authorList>
    </citation>
    <scope>NUCLEOTIDE SEQUENCE</scope>
    <source>
        <strain evidence="1">JCM 4834</strain>
    </source>
</reference>
<protein>
    <submittedName>
        <fullName evidence="1">Uncharacterized protein</fullName>
    </submittedName>
</protein>
<proteinExistence type="predicted"/>
<accession>A0A918R8T1</accession>
<gene>
    <name evidence="1" type="ORF">GCM10010371_57100</name>
</gene>
<comment type="caution">
    <text evidence="1">The sequence shown here is derived from an EMBL/GenBank/DDBJ whole genome shotgun (WGS) entry which is preliminary data.</text>
</comment>
<sequence>MAARPSQPAHRAGCLNCIDQEIDMTTTYLTSAATATRTAARLAALGASEDVHYRASRLAALRRTVAELDPRPDSTPEVHTDLAAANSVLDEAADLLDGGPSAEELARIGRLLDAANELVACARMLCSAALTERLDRQAAERGTPVARPVRTPEELAAEEAEEIRQIVRIGVGELLKQLPGLGRFKRDRAKS</sequence>
<dbReference type="AlphaFoldDB" id="A0A918R8T1"/>
<reference evidence="1" key="1">
    <citation type="journal article" date="2014" name="Int. J. Syst. Evol. Microbiol.">
        <title>Complete genome sequence of Corynebacterium casei LMG S-19264T (=DSM 44701T), isolated from a smear-ripened cheese.</title>
        <authorList>
            <consortium name="US DOE Joint Genome Institute (JGI-PGF)"/>
            <person name="Walter F."/>
            <person name="Albersmeier A."/>
            <person name="Kalinowski J."/>
            <person name="Ruckert C."/>
        </authorList>
    </citation>
    <scope>NUCLEOTIDE SEQUENCE</scope>
    <source>
        <strain evidence="1">JCM 4834</strain>
    </source>
</reference>
<name>A0A918R8T1_9ACTN</name>
<evidence type="ECO:0000313" key="2">
    <source>
        <dbReference type="Proteomes" id="UP000634660"/>
    </source>
</evidence>